<comment type="subcellular location">
    <subcellularLocation>
        <location evidence="1">Membrane</location>
        <topology evidence="1">Multi-pass membrane protein</topology>
    </subcellularLocation>
</comment>
<dbReference type="Gene3D" id="1.20.1110.10">
    <property type="entry name" value="Calcium-transporting ATPase, transmembrane domain"/>
    <property type="match status" value="1"/>
</dbReference>
<dbReference type="NCBIfam" id="TIGR01494">
    <property type="entry name" value="ATPase_P-type"/>
    <property type="match status" value="2"/>
</dbReference>
<feature type="transmembrane region" description="Helical" evidence="6">
    <location>
        <begin position="626"/>
        <end position="645"/>
    </location>
</feature>
<comment type="caution">
    <text evidence="8">The sequence shown here is derived from an EMBL/GenBank/DDBJ whole genome shotgun (WGS) entry which is preliminary data.</text>
</comment>
<dbReference type="SFLD" id="SFLDF00027">
    <property type="entry name" value="p-type_atpase"/>
    <property type="match status" value="1"/>
</dbReference>
<evidence type="ECO:0000256" key="6">
    <source>
        <dbReference type="SAM" id="Phobius"/>
    </source>
</evidence>
<dbReference type="SUPFAM" id="SSF81653">
    <property type="entry name" value="Calcium ATPase, transduction domain A"/>
    <property type="match status" value="1"/>
</dbReference>
<keyword evidence="2 6" id="KW-0812">Transmembrane</keyword>
<dbReference type="InterPro" id="IPR044492">
    <property type="entry name" value="P_typ_ATPase_HD_dom"/>
</dbReference>
<feature type="transmembrane region" description="Helical" evidence="6">
    <location>
        <begin position="685"/>
        <end position="705"/>
    </location>
</feature>
<evidence type="ECO:0000256" key="4">
    <source>
        <dbReference type="ARBA" id="ARBA00022989"/>
    </source>
</evidence>
<dbReference type="InterPro" id="IPR036412">
    <property type="entry name" value="HAD-like_sf"/>
</dbReference>
<dbReference type="SFLD" id="SFLDG00002">
    <property type="entry name" value="C1.7:_P-type_atpase_like"/>
    <property type="match status" value="1"/>
</dbReference>
<evidence type="ECO:0000313" key="9">
    <source>
        <dbReference type="Proteomes" id="UP000652430"/>
    </source>
</evidence>
<dbReference type="EMBL" id="BNAQ01000007">
    <property type="protein sequence ID" value="GHH24631.1"/>
    <property type="molecule type" value="Genomic_DNA"/>
</dbReference>
<evidence type="ECO:0000313" key="8">
    <source>
        <dbReference type="EMBL" id="GHH24631.1"/>
    </source>
</evidence>
<dbReference type="Pfam" id="PF00702">
    <property type="entry name" value="Hydrolase"/>
    <property type="match status" value="1"/>
</dbReference>
<keyword evidence="4 6" id="KW-1133">Transmembrane helix</keyword>
<feature type="transmembrane region" description="Helical" evidence="6">
    <location>
        <begin position="593"/>
        <end position="614"/>
    </location>
</feature>
<dbReference type="InterPro" id="IPR059000">
    <property type="entry name" value="ATPase_P-type_domA"/>
</dbReference>
<feature type="transmembrane region" description="Helical" evidence="6">
    <location>
        <begin position="529"/>
        <end position="557"/>
    </location>
</feature>
<dbReference type="PRINTS" id="PR00119">
    <property type="entry name" value="CATATPASE"/>
</dbReference>
<dbReference type="Pfam" id="PF00122">
    <property type="entry name" value="E1-E2_ATPase"/>
    <property type="match status" value="1"/>
</dbReference>
<evidence type="ECO:0000256" key="2">
    <source>
        <dbReference type="ARBA" id="ARBA00022692"/>
    </source>
</evidence>
<dbReference type="InterPro" id="IPR001757">
    <property type="entry name" value="P_typ_ATPase"/>
</dbReference>
<dbReference type="Gene3D" id="3.40.1110.10">
    <property type="entry name" value="Calcium-transporting ATPase, cytoplasmic domain N"/>
    <property type="match status" value="1"/>
</dbReference>
<organism evidence="8 9">
    <name type="scientific">Sphingomonas glacialis</name>
    <dbReference type="NCBI Taxonomy" id="658225"/>
    <lineage>
        <taxon>Bacteria</taxon>
        <taxon>Pseudomonadati</taxon>
        <taxon>Pseudomonadota</taxon>
        <taxon>Alphaproteobacteria</taxon>
        <taxon>Sphingomonadales</taxon>
        <taxon>Sphingomonadaceae</taxon>
        <taxon>Sphingomonas</taxon>
    </lineage>
</organism>
<evidence type="ECO:0000256" key="1">
    <source>
        <dbReference type="ARBA" id="ARBA00004141"/>
    </source>
</evidence>
<dbReference type="InterPro" id="IPR023214">
    <property type="entry name" value="HAD_sf"/>
</dbReference>
<keyword evidence="9" id="KW-1185">Reference proteome</keyword>
<dbReference type="InterPro" id="IPR018303">
    <property type="entry name" value="ATPase_P-typ_P_site"/>
</dbReference>
<dbReference type="PROSITE" id="PS00154">
    <property type="entry name" value="ATPASE_E1_E2"/>
    <property type="match status" value="1"/>
</dbReference>
<dbReference type="SFLD" id="SFLDS00003">
    <property type="entry name" value="Haloacid_Dehalogenase"/>
    <property type="match status" value="1"/>
</dbReference>
<keyword evidence="5 6" id="KW-0472">Membrane</keyword>
<feature type="transmembrane region" description="Helical" evidence="6">
    <location>
        <begin position="652"/>
        <end position="673"/>
    </location>
</feature>
<feature type="domain" description="P-type ATPase A" evidence="7">
    <location>
        <begin position="35"/>
        <end position="133"/>
    </location>
</feature>
<name>A0ABQ3LS10_9SPHN</name>
<reference evidence="9" key="1">
    <citation type="journal article" date="2019" name="Int. J. Syst. Evol. Microbiol.">
        <title>The Global Catalogue of Microorganisms (GCM) 10K type strain sequencing project: providing services to taxonomists for standard genome sequencing and annotation.</title>
        <authorList>
            <consortium name="The Broad Institute Genomics Platform"/>
            <consortium name="The Broad Institute Genome Sequencing Center for Infectious Disease"/>
            <person name="Wu L."/>
            <person name="Ma J."/>
        </authorList>
    </citation>
    <scope>NUCLEOTIDE SEQUENCE [LARGE SCALE GENOMIC DNA]</scope>
    <source>
        <strain evidence="9">CGMCC 1.8957</strain>
    </source>
</reference>
<evidence type="ECO:0000256" key="3">
    <source>
        <dbReference type="ARBA" id="ARBA00022967"/>
    </source>
</evidence>
<proteinExistence type="predicted"/>
<dbReference type="Gene3D" id="3.40.50.1000">
    <property type="entry name" value="HAD superfamily/HAD-like"/>
    <property type="match status" value="1"/>
</dbReference>
<feature type="transmembrane region" description="Helical" evidence="6">
    <location>
        <begin position="189"/>
        <end position="209"/>
    </location>
</feature>
<dbReference type="InterPro" id="IPR008250">
    <property type="entry name" value="ATPase_P-typ_transduc_dom_A_sf"/>
</dbReference>
<sequence>MQDALFGGVSVVNTLIGIVQEVRAKRALDRLAVISAPTARVVRSGHTIDIPVASLVLDDVLEFRPGDQVVADGIVVTSEDLEIDEALISGESEPLLKMPGDRALSGSFVTAGHGHYRATAVGSKAYAQKLSSAAKVFKPAHSELSAGINRILRYVLWTIAVAAPVLLWSQFRAQPLFHAAALRSTVAGVVAMVPQGLVLLTSLALAVAVTRLGRRRALIQELPAVETLARVTTLCLDKTGTLTTGKLNIADIEIFDADAEIAKALGALAAADPAPNATLRAIASKYPAPTDWKATDKVAFSSARKWSEVCFGDHGNWVLGAPDVLLVGDIHADLLKRAAAHAKDGRRVLLVAHARAFSSDKPPADLIPAAFVILAEEVRSNAAETLAYFVREGVAIKIISGDHPETVAAVARQVGVPGADDPVDALHLPSDGAALATLMEARSIFGRATPDGKRAMIAALQSKGQVVAMTGDGVNDVLALKQADIGIAMGAGSGAARAIAQLTLLDGNFACLPDVLAEGRRVIANIERLAILFVTKTVFAAVLVGTVAAAGLVYPFLPRQLSLVGALTIGIPAFFLSLAPNAQRARTGFLRRVLHFAIPAGIAAAIATLAAYSIALYPANGSLDEASTVASLVLFSCGLANLAYLCRPFTPFRALLLVTLAAAFAVVLIVPISRSFFALVVLPSNLWFTAAISGAWAVMAVFLLLRSVTRKRASISR</sequence>
<gene>
    <name evidence="8" type="ORF">GCM10008023_36920</name>
</gene>
<evidence type="ECO:0000259" key="7">
    <source>
        <dbReference type="Pfam" id="PF00122"/>
    </source>
</evidence>
<dbReference type="SUPFAM" id="SSF56784">
    <property type="entry name" value="HAD-like"/>
    <property type="match status" value="1"/>
</dbReference>
<dbReference type="SUPFAM" id="SSF81665">
    <property type="entry name" value="Calcium ATPase, transmembrane domain M"/>
    <property type="match status" value="1"/>
</dbReference>
<keyword evidence="3" id="KW-1278">Translocase</keyword>
<dbReference type="Proteomes" id="UP000652430">
    <property type="component" value="Unassembled WGS sequence"/>
</dbReference>
<protein>
    <submittedName>
        <fullName evidence="8">Magnesium-transporting ATPase</fullName>
    </submittedName>
</protein>
<feature type="transmembrane region" description="Helical" evidence="6">
    <location>
        <begin position="151"/>
        <end position="169"/>
    </location>
</feature>
<feature type="transmembrane region" description="Helical" evidence="6">
    <location>
        <begin position="563"/>
        <end position="581"/>
    </location>
</feature>
<dbReference type="Gene3D" id="2.70.150.10">
    <property type="entry name" value="Calcium-transporting ATPase, cytoplasmic transduction domain A"/>
    <property type="match status" value="1"/>
</dbReference>
<evidence type="ECO:0000256" key="5">
    <source>
        <dbReference type="ARBA" id="ARBA00023136"/>
    </source>
</evidence>
<accession>A0ABQ3LS10</accession>
<dbReference type="InterPro" id="IPR023299">
    <property type="entry name" value="ATPase_P-typ_cyto_dom_N"/>
</dbReference>
<dbReference type="PANTHER" id="PTHR42861">
    <property type="entry name" value="CALCIUM-TRANSPORTING ATPASE"/>
    <property type="match status" value="1"/>
</dbReference>
<dbReference type="InterPro" id="IPR023298">
    <property type="entry name" value="ATPase_P-typ_TM_dom_sf"/>
</dbReference>